<keyword evidence="3" id="KW-0175">Coiled coil</keyword>
<name>K0SXG1_THAOC</name>
<evidence type="ECO:0000313" key="6">
    <source>
        <dbReference type="Proteomes" id="UP000266841"/>
    </source>
</evidence>
<organism evidence="5 6">
    <name type="scientific">Thalassiosira oceanica</name>
    <name type="common">Marine diatom</name>
    <dbReference type="NCBI Taxonomy" id="159749"/>
    <lineage>
        <taxon>Eukaryota</taxon>
        <taxon>Sar</taxon>
        <taxon>Stramenopiles</taxon>
        <taxon>Ochrophyta</taxon>
        <taxon>Bacillariophyta</taxon>
        <taxon>Coscinodiscophyceae</taxon>
        <taxon>Thalassiosirophycidae</taxon>
        <taxon>Thalassiosirales</taxon>
        <taxon>Thalassiosiraceae</taxon>
        <taxon>Thalassiosira</taxon>
    </lineage>
</organism>
<comment type="caution">
    <text evidence="5">The sequence shown here is derived from an EMBL/GenBank/DDBJ whole genome shotgun (WGS) entry which is preliminary data.</text>
</comment>
<gene>
    <name evidence="5" type="ORF">THAOC_09092</name>
</gene>
<dbReference type="GO" id="GO:0008408">
    <property type="term" value="F:3'-5' exonuclease activity"/>
    <property type="evidence" value="ECO:0007669"/>
    <property type="project" value="InterPro"/>
</dbReference>
<proteinExistence type="predicted"/>
<evidence type="ECO:0000256" key="2">
    <source>
        <dbReference type="ARBA" id="ARBA00022801"/>
    </source>
</evidence>
<feature type="coiled-coil region" evidence="3">
    <location>
        <begin position="250"/>
        <end position="277"/>
    </location>
</feature>
<keyword evidence="1" id="KW-0540">Nuclease</keyword>
<evidence type="ECO:0000256" key="3">
    <source>
        <dbReference type="SAM" id="Coils"/>
    </source>
</evidence>
<dbReference type="Proteomes" id="UP000266841">
    <property type="component" value="Unassembled WGS sequence"/>
</dbReference>
<dbReference type="Pfam" id="PF01612">
    <property type="entry name" value="DNA_pol_A_exo1"/>
    <property type="match status" value="1"/>
</dbReference>
<dbReference type="eggNOG" id="ENOG502RBHP">
    <property type="taxonomic scope" value="Eukaryota"/>
</dbReference>
<evidence type="ECO:0000256" key="1">
    <source>
        <dbReference type="ARBA" id="ARBA00022722"/>
    </source>
</evidence>
<dbReference type="AlphaFoldDB" id="K0SXG1"/>
<dbReference type="Gene3D" id="3.30.420.10">
    <property type="entry name" value="Ribonuclease H-like superfamily/Ribonuclease H"/>
    <property type="match status" value="1"/>
</dbReference>
<dbReference type="GO" id="GO:0006139">
    <property type="term" value="P:nucleobase-containing compound metabolic process"/>
    <property type="evidence" value="ECO:0007669"/>
    <property type="project" value="InterPro"/>
</dbReference>
<dbReference type="PANTHER" id="PTHR13620">
    <property type="entry name" value="3-5 EXONUCLEASE"/>
    <property type="match status" value="1"/>
</dbReference>
<dbReference type="InterPro" id="IPR036397">
    <property type="entry name" value="RNaseH_sf"/>
</dbReference>
<dbReference type="InterPro" id="IPR002562">
    <property type="entry name" value="3'-5'_exonuclease_dom"/>
</dbReference>
<reference evidence="5 6" key="1">
    <citation type="journal article" date="2012" name="Genome Biol.">
        <title>Genome and low-iron response of an oceanic diatom adapted to chronic iron limitation.</title>
        <authorList>
            <person name="Lommer M."/>
            <person name="Specht M."/>
            <person name="Roy A.S."/>
            <person name="Kraemer L."/>
            <person name="Andreson R."/>
            <person name="Gutowska M.A."/>
            <person name="Wolf J."/>
            <person name="Bergner S.V."/>
            <person name="Schilhabel M.B."/>
            <person name="Klostermeier U.C."/>
            <person name="Beiko R.G."/>
            <person name="Rosenstiel P."/>
            <person name="Hippler M."/>
            <person name="Laroche J."/>
        </authorList>
    </citation>
    <scope>NUCLEOTIDE SEQUENCE [LARGE SCALE GENOMIC DNA]</scope>
    <source>
        <strain evidence="5 6">CCMP1005</strain>
    </source>
</reference>
<dbReference type="PANTHER" id="PTHR13620:SF104">
    <property type="entry name" value="EXONUCLEASE 3'-5' DOMAIN-CONTAINING PROTEIN 2"/>
    <property type="match status" value="1"/>
</dbReference>
<dbReference type="EMBL" id="AGNL01009809">
    <property type="protein sequence ID" value="EJK69629.1"/>
    <property type="molecule type" value="Genomic_DNA"/>
</dbReference>
<evidence type="ECO:0000259" key="4">
    <source>
        <dbReference type="Pfam" id="PF01612"/>
    </source>
</evidence>
<feature type="domain" description="3'-5' exonuclease" evidence="4">
    <location>
        <begin position="78"/>
        <end position="219"/>
    </location>
</feature>
<dbReference type="SUPFAM" id="SSF53098">
    <property type="entry name" value="Ribonuclease H-like"/>
    <property type="match status" value="1"/>
</dbReference>
<dbReference type="GO" id="GO:0005737">
    <property type="term" value="C:cytoplasm"/>
    <property type="evidence" value="ECO:0007669"/>
    <property type="project" value="TreeGrafter"/>
</dbReference>
<keyword evidence="6" id="KW-1185">Reference proteome</keyword>
<dbReference type="OMA" id="HIIERWL"/>
<sequence length="303" mass="33166">MSNIIPPLGGVLGAPELPTLVTRDPAIIKRWLAENVPSADPDNDNDGGYSIIGVDVEIIAKPPWRMRERAHLPDGPATIQLATTGSCLIVQLALCGDGSAGHAPVVLRELMNNPNIIKCGVSIDDDALELYRWSKEGGGGEGTSWRMASRLDLGCILPDNNPSRRAGLRELGQKVLGVDMLKSKRIAMSNWGGPLSLEQIAYAARDAWVAAALVRRLQETGDGRYRTENIASLLRDERGLEEMDARAAARKEARIELKELKASEDRTEDDKVRMEELQFVLDTNRPALPPTFDKNVSFPLTLL</sequence>
<dbReference type="OrthoDB" id="48373at2759"/>
<dbReference type="InterPro" id="IPR051132">
    <property type="entry name" value="3-5_Exonuclease_domain"/>
</dbReference>
<accession>K0SXG1</accession>
<keyword evidence="2" id="KW-0378">Hydrolase</keyword>
<dbReference type="InterPro" id="IPR012337">
    <property type="entry name" value="RNaseH-like_sf"/>
</dbReference>
<evidence type="ECO:0000313" key="5">
    <source>
        <dbReference type="EMBL" id="EJK69629.1"/>
    </source>
</evidence>
<dbReference type="FunFam" id="3.30.420.10:FF:000282">
    <property type="entry name" value="Predicted protein"/>
    <property type="match status" value="1"/>
</dbReference>
<dbReference type="GO" id="GO:0003676">
    <property type="term" value="F:nucleic acid binding"/>
    <property type="evidence" value="ECO:0007669"/>
    <property type="project" value="InterPro"/>
</dbReference>
<protein>
    <recommendedName>
        <fullName evidence="4">3'-5' exonuclease domain-containing protein</fullName>
    </recommendedName>
</protein>
<dbReference type="GO" id="GO:0005634">
    <property type="term" value="C:nucleus"/>
    <property type="evidence" value="ECO:0007669"/>
    <property type="project" value="TreeGrafter"/>
</dbReference>